<dbReference type="Gene3D" id="2.60.120.200">
    <property type="match status" value="1"/>
</dbReference>
<evidence type="ECO:0000313" key="3">
    <source>
        <dbReference type="Proteomes" id="UP000652567"/>
    </source>
</evidence>
<reference evidence="2" key="1">
    <citation type="submission" date="2018-07" db="EMBL/GenBank/DDBJ databases">
        <title>Genome assembly of strain Ka43.</title>
        <authorList>
            <person name="Kukolya J."/>
            <person name="Nagy I."/>
            <person name="Horvath B."/>
            <person name="Toth A."/>
        </authorList>
    </citation>
    <scope>NUCLEOTIDE SEQUENCE</scope>
    <source>
        <strain evidence="2">KB43</strain>
    </source>
</reference>
<dbReference type="SUPFAM" id="SSF49899">
    <property type="entry name" value="Concanavalin A-like lectins/glucanases"/>
    <property type="match status" value="1"/>
</dbReference>
<organism evidence="2 3">
    <name type="scientific">Cellvibrio polysaccharolyticus</name>
    <dbReference type="NCBI Taxonomy" id="2082724"/>
    <lineage>
        <taxon>Bacteria</taxon>
        <taxon>Pseudomonadati</taxon>
        <taxon>Pseudomonadota</taxon>
        <taxon>Gammaproteobacteria</taxon>
        <taxon>Cellvibrionales</taxon>
        <taxon>Cellvibrionaceae</taxon>
        <taxon>Cellvibrio</taxon>
    </lineage>
</organism>
<feature type="signal peptide" evidence="1">
    <location>
        <begin position="1"/>
        <end position="24"/>
    </location>
</feature>
<dbReference type="EMBL" id="PRDL01000001">
    <property type="protein sequence ID" value="MBE8718194.1"/>
    <property type="molecule type" value="Genomic_DNA"/>
</dbReference>
<keyword evidence="1" id="KW-0732">Signal</keyword>
<dbReference type="InterPro" id="IPR013320">
    <property type="entry name" value="ConA-like_dom_sf"/>
</dbReference>
<proteinExistence type="predicted"/>
<protein>
    <submittedName>
        <fullName evidence="2">LamG domain-containing protein</fullName>
    </submittedName>
</protein>
<name>A0A928V806_9GAMM</name>
<evidence type="ECO:0000313" key="2">
    <source>
        <dbReference type="EMBL" id="MBE8718194.1"/>
    </source>
</evidence>
<sequence length="1285" mass="145413">MVYRDLCQSVFVVLLMLVSAMTQAADSREPELLFYVSAKESLNADIAAGEKAPNFRDKIQRVPTGIVNENGEQGWAIEWADDGVLSWDAPSNIQAQRGTLSFFWRSRYAVGEAPFVLFRVGYADHTSWDMAWMRIDWNGEGFDAFVTDANLARTRVSFALPQAPAADEWLHLAFSWDETQGVVFYVNGKEAARKGIEFYKAGSADFDSGLDQFGLAGRVLSPHQVQSRYNFLRGSDFAEIRIYDRMLDNNAIANLSRNDTRVSADGFDTRKAWLFRHGWNERQAPPLLKSPTTTFRKVEFTDARDLKQWMWKATDGIAETTWPGVYNRSRLPGRDDYFQLPDWNTYVEGGKNLDLTLPSEAVNRIELRGAAFGELLYRPNEDVQYRRITKRPPGVVRSVYEFDAVTGGELRFANSAQETPIQEIQAYHVSDAAEPQGVVKQTYTIRSNVRPDFDNLASLRDFIAGRYAADEQATVIALPRGANARRRDATDNQNMQPFVHILIPSSVSYPPAGKAVTRSWAYGWENMYHGLDGIAIDLPALPVKATHGGVIPLNIRVKDPIWPARDMIDISVSVKPGEARTLWLDMRDRILTDDSFYITIASASPEFSAQLLDGADIRLVFKERKDAIAEHTQDRFSQVRDNWGFLVEEHTTSQRQRSYQRAHKDISDLLRVDPDHEPGRTYWNYMSYNSQGGLPFTQPEAPQGVPLWAFRQTEDLKLARYFINWWIDQRQVEYGDFGGGISDDSDMVQQWPGMALMGVDEEKINHSLTALADAAYRNGMFTNGLNTIETDELHTYEEGINTNSAMLYINWGDPLTLERLMETARAYDRIILPNPQGNLLFASNWYGGNKIYREPNWSWQKPYSFPMIHPLLVLGEFNADRRSYELITGLSDGYMAYAYTAEDGQWVLPNEINWHTGETRGGEMTQGAGSGDVPNLFWAAWRWTGEERYLKPLDYRLARGGPGALSRLNENVLDVLDKREAWGEPLVKSAKKGATGFEGVVAWESTGDKKFLEEVFGWGIQFKTQRMYLMTEGHWWTDRVEASHNLLQRTRLGGVALSRNFFYPGHTVSWSFEKPDDAVNIAILIPRPDRKAFKVIAHNLSAETINAQMTGWNITPGKWRVTGGVDTTNNDQPDAITLEREFLFEKSRDVALAFPSKQTLVLNFELIEETSPVEQRPDVGIGRGDVEHKGNTLFVTVHSLGHQDAPQSRLMLEDKHQNVIAEVIVPAMPAPVDLKPVTSRIALSLPKGFDVNAGVLRLEMEEAEITLLNNRIELGKALAEKDIPR</sequence>
<feature type="chain" id="PRO_5036766484" evidence="1">
    <location>
        <begin position="25"/>
        <end position="1285"/>
    </location>
</feature>
<gene>
    <name evidence="2" type="ORF">C4F51_13450</name>
</gene>
<comment type="caution">
    <text evidence="2">The sequence shown here is derived from an EMBL/GenBank/DDBJ whole genome shotgun (WGS) entry which is preliminary data.</text>
</comment>
<evidence type="ECO:0000256" key="1">
    <source>
        <dbReference type="SAM" id="SignalP"/>
    </source>
</evidence>
<keyword evidence="3" id="KW-1185">Reference proteome</keyword>
<dbReference type="Proteomes" id="UP000652567">
    <property type="component" value="Unassembled WGS sequence"/>
</dbReference>
<accession>A0A928V806</accession>